<dbReference type="EMBL" id="CAKXAJ010005815">
    <property type="protein sequence ID" value="CAH2209413.1"/>
    <property type="molecule type" value="Genomic_DNA"/>
</dbReference>
<evidence type="ECO:0000313" key="2">
    <source>
        <dbReference type="Proteomes" id="UP000838756"/>
    </source>
</evidence>
<organism evidence="1 2">
    <name type="scientific">Pararge aegeria aegeria</name>
    <dbReference type="NCBI Taxonomy" id="348720"/>
    <lineage>
        <taxon>Eukaryota</taxon>
        <taxon>Metazoa</taxon>
        <taxon>Ecdysozoa</taxon>
        <taxon>Arthropoda</taxon>
        <taxon>Hexapoda</taxon>
        <taxon>Insecta</taxon>
        <taxon>Pterygota</taxon>
        <taxon>Neoptera</taxon>
        <taxon>Endopterygota</taxon>
        <taxon>Lepidoptera</taxon>
        <taxon>Glossata</taxon>
        <taxon>Ditrysia</taxon>
        <taxon>Papilionoidea</taxon>
        <taxon>Nymphalidae</taxon>
        <taxon>Satyrinae</taxon>
        <taxon>Satyrini</taxon>
        <taxon>Parargina</taxon>
        <taxon>Pararge</taxon>
    </lineage>
</organism>
<reference evidence="1" key="1">
    <citation type="submission" date="2022-03" db="EMBL/GenBank/DDBJ databases">
        <authorList>
            <person name="Lindestad O."/>
        </authorList>
    </citation>
    <scope>NUCLEOTIDE SEQUENCE</scope>
</reference>
<evidence type="ECO:0000313" key="1">
    <source>
        <dbReference type="EMBL" id="CAH2209413.1"/>
    </source>
</evidence>
<dbReference type="Proteomes" id="UP000838756">
    <property type="component" value="Unassembled WGS sequence"/>
</dbReference>
<feature type="non-terminal residue" evidence="1">
    <location>
        <position position="1"/>
    </location>
</feature>
<comment type="caution">
    <text evidence="1">The sequence shown here is derived from an EMBL/GenBank/DDBJ whole genome shotgun (WGS) entry which is preliminary data.</text>
</comment>
<gene>
    <name evidence="1" type="primary">jg7450</name>
    <name evidence="1" type="ORF">PAEG_LOCUS1812</name>
</gene>
<accession>A0A8S4QL92</accession>
<keyword evidence="2" id="KW-1185">Reference proteome</keyword>
<sequence length="152" mass="17092">IRCVELSEWRTENGTRVYRDWAVQAALAHAHPPACARMPMSVHNNYNAALPARLPATLPPLTHFYAKYGGKSGSHVAVSVYVTGNVHSALALRHYGAERVNGYLNCVTCFLFYVILHFKERVSKISILHLLLKEKKKARMALQILAVTNVYF</sequence>
<proteinExistence type="predicted"/>
<dbReference type="AlphaFoldDB" id="A0A8S4QL92"/>
<protein>
    <submittedName>
        <fullName evidence="1">Jg7450 protein</fullName>
    </submittedName>
</protein>
<name>A0A8S4QL92_9NEOP</name>